<keyword evidence="2" id="KW-1185">Reference proteome</keyword>
<evidence type="ECO:0008006" key="3">
    <source>
        <dbReference type="Google" id="ProtNLM"/>
    </source>
</evidence>
<dbReference type="Gene3D" id="1.10.510.10">
    <property type="entry name" value="Transferase(Phosphotransferase) domain 1"/>
    <property type="match status" value="1"/>
</dbReference>
<dbReference type="AlphaFoldDB" id="W6R3I1"/>
<reference evidence="1" key="1">
    <citation type="journal article" date="2014" name="Nat. Commun.">
        <title>Multiple recent horizontal transfers of a large genomic region in cheese making fungi.</title>
        <authorList>
            <person name="Cheeseman K."/>
            <person name="Ropars J."/>
            <person name="Renault P."/>
            <person name="Dupont J."/>
            <person name="Gouzy J."/>
            <person name="Branca A."/>
            <person name="Abraham A.L."/>
            <person name="Ceppi M."/>
            <person name="Conseiller E."/>
            <person name="Debuchy R."/>
            <person name="Malagnac F."/>
            <person name="Goarin A."/>
            <person name="Silar P."/>
            <person name="Lacoste S."/>
            <person name="Sallet E."/>
            <person name="Bensimon A."/>
            <person name="Giraud T."/>
            <person name="Brygoo Y."/>
        </authorList>
    </citation>
    <scope>NUCLEOTIDE SEQUENCE [LARGE SCALE GENOMIC DNA]</scope>
    <source>
        <strain evidence="1">FM164</strain>
    </source>
</reference>
<dbReference type="STRING" id="1365484.W6R3I1"/>
<proteinExistence type="predicted"/>
<protein>
    <recommendedName>
        <fullName evidence="3">Protein kinase-like domain</fullName>
    </recommendedName>
</protein>
<dbReference type="OrthoDB" id="4185642at2759"/>
<name>W6R3I1_PENRF</name>
<dbReference type="InterPro" id="IPR011009">
    <property type="entry name" value="Kinase-like_dom_sf"/>
</dbReference>
<evidence type="ECO:0000313" key="1">
    <source>
        <dbReference type="EMBL" id="CDM36357.1"/>
    </source>
</evidence>
<organism evidence="1 2">
    <name type="scientific">Penicillium roqueforti (strain FM164)</name>
    <dbReference type="NCBI Taxonomy" id="1365484"/>
    <lineage>
        <taxon>Eukaryota</taxon>
        <taxon>Fungi</taxon>
        <taxon>Dikarya</taxon>
        <taxon>Ascomycota</taxon>
        <taxon>Pezizomycotina</taxon>
        <taxon>Eurotiomycetes</taxon>
        <taxon>Eurotiomycetidae</taxon>
        <taxon>Eurotiales</taxon>
        <taxon>Aspergillaceae</taxon>
        <taxon>Penicillium</taxon>
    </lineage>
</organism>
<gene>
    <name evidence="1" type="ORF">PROQFM164_S05g000190</name>
</gene>
<sequence length="100" mass="12220">MIDISNYIEQRAQKLKQLLAEIHKAKILHFDPYPRNMLIQGDSDRVLWIDYEHSEIYDPEDSKHPRCFAYESECMHHFMERLGRDHKLGEYKETRNMYFD</sequence>
<dbReference type="SUPFAM" id="SSF56112">
    <property type="entry name" value="Protein kinase-like (PK-like)"/>
    <property type="match status" value="1"/>
</dbReference>
<accession>W6R3I1</accession>
<dbReference type="EMBL" id="HG792019">
    <property type="protein sequence ID" value="CDM36357.1"/>
    <property type="molecule type" value="Genomic_DNA"/>
</dbReference>
<evidence type="ECO:0000313" key="2">
    <source>
        <dbReference type="Proteomes" id="UP000030686"/>
    </source>
</evidence>
<dbReference type="Proteomes" id="UP000030686">
    <property type="component" value="Unassembled WGS sequence"/>
</dbReference>